<dbReference type="GeneID" id="25327531"/>
<proteinExistence type="predicted"/>
<dbReference type="AlphaFoldDB" id="A0A0D2ENL7"/>
<name>A0A0D2ENL7_9EURO</name>
<keyword evidence="2" id="KW-1185">Reference proteome</keyword>
<protein>
    <submittedName>
        <fullName evidence="1">Uncharacterized protein</fullName>
    </submittedName>
</protein>
<dbReference type="HOGENOM" id="CLU_480608_0_0_1"/>
<accession>A0A0D2ENL7</accession>
<evidence type="ECO:0000313" key="2">
    <source>
        <dbReference type="Proteomes" id="UP000054342"/>
    </source>
</evidence>
<dbReference type="EMBL" id="KN847319">
    <property type="protein sequence ID" value="KIW57018.1"/>
    <property type="molecule type" value="Genomic_DNA"/>
</dbReference>
<dbReference type="Proteomes" id="UP000054342">
    <property type="component" value="Unassembled WGS sequence"/>
</dbReference>
<reference evidence="1 2" key="1">
    <citation type="submission" date="2015-01" db="EMBL/GenBank/DDBJ databases">
        <title>The Genome Sequence of Exophiala xenobiotica CBS118157.</title>
        <authorList>
            <consortium name="The Broad Institute Genomics Platform"/>
            <person name="Cuomo C."/>
            <person name="de Hoog S."/>
            <person name="Gorbushina A."/>
            <person name="Stielow B."/>
            <person name="Teixiera M."/>
            <person name="Abouelleil A."/>
            <person name="Chapman S.B."/>
            <person name="Priest M."/>
            <person name="Young S.K."/>
            <person name="Wortman J."/>
            <person name="Nusbaum C."/>
            <person name="Birren B."/>
        </authorList>
    </citation>
    <scope>NUCLEOTIDE SEQUENCE [LARGE SCALE GENOMIC DNA]</scope>
    <source>
        <strain evidence="1 2">CBS 118157</strain>
    </source>
</reference>
<gene>
    <name evidence="1" type="ORF">PV05_05623</name>
</gene>
<dbReference type="RefSeq" id="XP_013317602.1">
    <property type="nucleotide sequence ID" value="XM_013462148.1"/>
</dbReference>
<dbReference type="OrthoDB" id="3559580at2759"/>
<evidence type="ECO:0000313" key="1">
    <source>
        <dbReference type="EMBL" id="KIW57018.1"/>
    </source>
</evidence>
<organism evidence="1 2">
    <name type="scientific">Exophiala xenobiotica</name>
    <dbReference type="NCBI Taxonomy" id="348802"/>
    <lineage>
        <taxon>Eukaryota</taxon>
        <taxon>Fungi</taxon>
        <taxon>Dikarya</taxon>
        <taxon>Ascomycota</taxon>
        <taxon>Pezizomycotina</taxon>
        <taxon>Eurotiomycetes</taxon>
        <taxon>Chaetothyriomycetidae</taxon>
        <taxon>Chaetothyriales</taxon>
        <taxon>Herpotrichiellaceae</taxon>
        <taxon>Exophiala</taxon>
    </lineage>
</organism>
<sequence length="567" mass="62906">MNTSWTSTALLMQSALSLPPKTQWPNPELSIDSNLPRISIRRSATLRTYSFWAVKGPALDAYNSVRNSIKDCLRDRDDLFEKSKEAGLPYSIECYMVGKRSKQARPCIAILCECPLFCRKAINGIRETIWWSRFIEYHPAFTMVSLPNSPGPVRMAGGSGGQYLIQGPSVYTTLSEGVSNTALPLFYLDEEIASDEGIFTYITSNVASQPHAVMGGSFPFDQKRYGLTVAHAWKHRALCPQSQPMPQAIARQSPTFSFIDDFGEASQVNSEAGSDDETARIHIGAGGELPDFPEVPTNNDGIGLGQTGRTLVRKLGRIRYSSSGEPGDELDWAVIEFDDSWLESQDYENFEIAINPDIFEEKEQGFYDIIPENNLFPGPSVLENSRPISIIGREETIVSGVIKAGSALLSLSESDQLSLAQFVVMEESLTFGDCGRWIFDTNGIWYGHIVAGCPGTGSAYIAPAWRIMADIEATTDLTMKVDRVIMDKNHYTIPPVTQKDQGIGTTQDRKGKHRSVRETQITRGVRRTSCFAHWNAISEGDASKLTSEKEVFFNRGRAVQVFSQINR</sequence>